<dbReference type="InterPro" id="IPR011055">
    <property type="entry name" value="Dup_hybrid_motif"/>
</dbReference>
<evidence type="ECO:0000256" key="2">
    <source>
        <dbReference type="ARBA" id="ARBA00022670"/>
    </source>
</evidence>
<accession>A0ABW1WJ93</accession>
<dbReference type="Proteomes" id="UP001596237">
    <property type="component" value="Unassembled WGS sequence"/>
</dbReference>
<comment type="caution">
    <text evidence="10">The sequence shown here is derived from an EMBL/GenBank/DDBJ whole genome shotgun (WGS) entry which is preliminary data.</text>
</comment>
<dbReference type="SUPFAM" id="SSF51261">
    <property type="entry name" value="Duplicated hybrid motif"/>
    <property type="match status" value="1"/>
</dbReference>
<keyword evidence="8" id="KW-0472">Membrane</keyword>
<feature type="region of interest" description="Disordered" evidence="7">
    <location>
        <begin position="1"/>
        <end position="23"/>
    </location>
</feature>
<sequence length="695" mass="75157">MTRERLKIGGTTAAARRRPANLPRGVEPPLNLLGAEARQIDRRDVNLRWLCASALTGITGALLMGAAIHVSLQGDVSLAAVSDRPNLAPRPQVQAPSNDEPGIASAQKGDRLVRNLMVASAKQSFRTPVTVRLGDREIIKVRPFVRISSNLSMSTGVFASDIPRFDPMKFVSDEPQERAPDPGASDAPGAEVTVVKRDLAEVTVEANAPGLSDDDVTAQVEEERRLAAEAGRRTALPLAPQILLSRTLQQGSAFTGFGEGNGKGKLGEDNSPFKSIEVLVVPENVTKLAKVELRSGEAPLVEERDLALKRGDTLEALLKATGQASDAAITGIVAALGGKAKVAALSEGQQVRVQIAPGPKPGDGRQVTRVVLFGESGVQAIAAINDHGEFVSVAPPVDEARGRPREQAQAEAQDGDDEDEGSGPRLYQSLYETGARHDVPRPTIEDILRIFSYDIDFQRRISSGDGIDLFYTYDEEAGPGAAERPELLYAALNLGGEWRKVYRFQSPDDGSIDYLDDQGRSLKKFLIRKPIADGIMRSGFGYRRHPVLGYAKLHTGVDWANPIGTPIVAAGNGTVIKAEWDSGYGRRVEVQHINGYVTTYNHMSRFARGISAGARVRQGQVIGYVGSTGLSTGAHLHYEVIINGHFVDPMKIRVPRGRELDGRLLAEFKRQRDQIEATMQKSKTATAMAQRDAMR</sequence>
<dbReference type="EC" id="3.4.24.-" evidence="10"/>
<keyword evidence="3" id="KW-0479">Metal-binding</keyword>
<gene>
    <name evidence="10" type="ORF">ACFQDP_00035</name>
</gene>
<keyword evidence="4 10" id="KW-0378">Hydrolase</keyword>
<comment type="cofactor">
    <cofactor evidence="1">
        <name>Zn(2+)</name>
        <dbReference type="ChEBI" id="CHEBI:29105"/>
    </cofactor>
</comment>
<protein>
    <submittedName>
        <fullName evidence="10">M23 family metallopeptidase</fullName>
        <ecNumber evidence="10">3.4.24.-</ecNumber>
    </submittedName>
</protein>
<feature type="region of interest" description="Disordered" evidence="7">
    <location>
        <begin position="87"/>
        <end position="107"/>
    </location>
</feature>
<evidence type="ECO:0000259" key="9">
    <source>
        <dbReference type="Pfam" id="PF01551"/>
    </source>
</evidence>
<evidence type="ECO:0000256" key="3">
    <source>
        <dbReference type="ARBA" id="ARBA00022723"/>
    </source>
</evidence>
<dbReference type="PANTHER" id="PTHR21666">
    <property type="entry name" value="PEPTIDASE-RELATED"/>
    <property type="match status" value="1"/>
</dbReference>
<feature type="transmembrane region" description="Helical" evidence="8">
    <location>
        <begin position="47"/>
        <end position="68"/>
    </location>
</feature>
<evidence type="ECO:0000256" key="1">
    <source>
        <dbReference type="ARBA" id="ARBA00001947"/>
    </source>
</evidence>
<dbReference type="PANTHER" id="PTHR21666:SF288">
    <property type="entry name" value="CELL DIVISION PROTEIN YTFB"/>
    <property type="match status" value="1"/>
</dbReference>
<reference evidence="11" key="1">
    <citation type="journal article" date="2019" name="Int. J. Syst. Evol. Microbiol.">
        <title>The Global Catalogue of Microorganisms (GCM) 10K type strain sequencing project: providing services to taxonomists for standard genome sequencing and annotation.</title>
        <authorList>
            <consortium name="The Broad Institute Genomics Platform"/>
            <consortium name="The Broad Institute Genome Sequencing Center for Infectious Disease"/>
            <person name="Wu L."/>
            <person name="Ma J."/>
        </authorList>
    </citation>
    <scope>NUCLEOTIDE SEQUENCE [LARGE SCALE GENOMIC DNA]</scope>
    <source>
        <strain evidence="11">CCUG 36916</strain>
    </source>
</reference>
<feature type="compositionally biased region" description="Basic and acidic residues" evidence="7">
    <location>
        <begin position="398"/>
        <end position="408"/>
    </location>
</feature>
<dbReference type="InterPro" id="IPR050570">
    <property type="entry name" value="Cell_wall_metabolism_enzyme"/>
</dbReference>
<dbReference type="Gene3D" id="3.10.450.350">
    <property type="match status" value="1"/>
</dbReference>
<keyword evidence="5" id="KW-0862">Zinc</keyword>
<dbReference type="EMBL" id="JBHSTT010000002">
    <property type="protein sequence ID" value="MFC6387747.1"/>
    <property type="molecule type" value="Genomic_DNA"/>
</dbReference>
<keyword evidence="8" id="KW-0812">Transmembrane</keyword>
<evidence type="ECO:0000256" key="6">
    <source>
        <dbReference type="ARBA" id="ARBA00023049"/>
    </source>
</evidence>
<name>A0ABW1WJ93_9HYPH</name>
<keyword evidence="6" id="KW-0482">Metalloprotease</keyword>
<evidence type="ECO:0000313" key="11">
    <source>
        <dbReference type="Proteomes" id="UP001596237"/>
    </source>
</evidence>
<dbReference type="CDD" id="cd12797">
    <property type="entry name" value="M23_peptidase"/>
    <property type="match status" value="1"/>
</dbReference>
<dbReference type="GO" id="GO:0016787">
    <property type="term" value="F:hydrolase activity"/>
    <property type="evidence" value="ECO:0007669"/>
    <property type="project" value="UniProtKB-KW"/>
</dbReference>
<keyword evidence="11" id="KW-1185">Reference proteome</keyword>
<evidence type="ECO:0000313" key="10">
    <source>
        <dbReference type="EMBL" id="MFC6387747.1"/>
    </source>
</evidence>
<evidence type="ECO:0000256" key="5">
    <source>
        <dbReference type="ARBA" id="ARBA00022833"/>
    </source>
</evidence>
<keyword evidence="8" id="KW-1133">Transmembrane helix</keyword>
<dbReference type="Gene3D" id="2.70.70.10">
    <property type="entry name" value="Glucose Permease (Domain IIA)"/>
    <property type="match status" value="1"/>
</dbReference>
<dbReference type="Pfam" id="PF01551">
    <property type="entry name" value="Peptidase_M23"/>
    <property type="match status" value="1"/>
</dbReference>
<evidence type="ECO:0000256" key="7">
    <source>
        <dbReference type="SAM" id="MobiDB-lite"/>
    </source>
</evidence>
<dbReference type="RefSeq" id="WP_192282022.1">
    <property type="nucleotide sequence ID" value="NZ_JBHSTT010000002.1"/>
</dbReference>
<evidence type="ECO:0000256" key="8">
    <source>
        <dbReference type="SAM" id="Phobius"/>
    </source>
</evidence>
<evidence type="ECO:0000256" key="4">
    <source>
        <dbReference type="ARBA" id="ARBA00022801"/>
    </source>
</evidence>
<proteinExistence type="predicted"/>
<feature type="domain" description="M23ase beta-sheet core" evidence="9">
    <location>
        <begin position="553"/>
        <end position="649"/>
    </location>
</feature>
<keyword evidence="2" id="KW-0645">Protease</keyword>
<feature type="region of interest" description="Disordered" evidence="7">
    <location>
        <begin position="398"/>
        <end position="425"/>
    </location>
</feature>
<organism evidence="10 11">
    <name type="scientific">Methylorubrum zatmanii</name>
    <dbReference type="NCBI Taxonomy" id="29429"/>
    <lineage>
        <taxon>Bacteria</taxon>
        <taxon>Pseudomonadati</taxon>
        <taxon>Pseudomonadota</taxon>
        <taxon>Alphaproteobacteria</taxon>
        <taxon>Hyphomicrobiales</taxon>
        <taxon>Methylobacteriaceae</taxon>
        <taxon>Methylorubrum</taxon>
    </lineage>
</organism>
<dbReference type="InterPro" id="IPR016047">
    <property type="entry name" value="M23ase_b-sheet_dom"/>
</dbReference>